<dbReference type="AlphaFoldDB" id="A0A0W8E1V1"/>
<dbReference type="GO" id="GO:0008324">
    <property type="term" value="F:monoatomic cation transmembrane transporter activity"/>
    <property type="evidence" value="ECO:0007669"/>
    <property type="project" value="InterPro"/>
</dbReference>
<evidence type="ECO:0000259" key="8">
    <source>
        <dbReference type="PROSITE" id="PS51201"/>
    </source>
</evidence>
<dbReference type="PROSITE" id="PS51201">
    <property type="entry name" value="RCK_N"/>
    <property type="match status" value="1"/>
</dbReference>
<feature type="domain" description="RCK C-terminal" evidence="9">
    <location>
        <begin position="477"/>
        <end position="561"/>
    </location>
</feature>
<comment type="caution">
    <text evidence="10">The sequence shown here is derived from an EMBL/GenBank/DDBJ whole genome shotgun (WGS) entry which is preliminary data.</text>
</comment>
<evidence type="ECO:0000256" key="6">
    <source>
        <dbReference type="ARBA" id="ARBA00023136"/>
    </source>
</evidence>
<dbReference type="Gene3D" id="1.20.1530.20">
    <property type="match status" value="1"/>
</dbReference>
<gene>
    <name evidence="10" type="ORF">ASZ90_020235</name>
</gene>
<proteinExistence type="inferred from homology"/>
<keyword evidence="3" id="KW-0813">Transport</keyword>
<feature type="transmembrane region" description="Helical" evidence="7">
    <location>
        <begin position="254"/>
        <end position="274"/>
    </location>
</feature>
<dbReference type="InterPro" id="IPR036291">
    <property type="entry name" value="NAD(P)-bd_dom_sf"/>
</dbReference>
<dbReference type="PROSITE" id="PS51202">
    <property type="entry name" value="RCK_C"/>
    <property type="match status" value="1"/>
</dbReference>
<comment type="subcellular location">
    <subcellularLocation>
        <location evidence="1">Membrane</location>
        <topology evidence="1">Multi-pass membrane protein</topology>
    </subcellularLocation>
</comment>
<dbReference type="GO" id="GO:0016020">
    <property type="term" value="C:membrane"/>
    <property type="evidence" value="ECO:0007669"/>
    <property type="project" value="UniProtKB-SubCell"/>
</dbReference>
<reference evidence="10" key="1">
    <citation type="journal article" date="2015" name="Proc. Natl. Acad. Sci. U.S.A.">
        <title>Networks of energetic and metabolic interactions define dynamics in microbial communities.</title>
        <authorList>
            <person name="Embree M."/>
            <person name="Liu J.K."/>
            <person name="Al-Bassam M.M."/>
            <person name="Zengler K."/>
        </authorList>
    </citation>
    <scope>NUCLEOTIDE SEQUENCE</scope>
</reference>
<dbReference type="InterPro" id="IPR006153">
    <property type="entry name" value="Cation/H_exchanger_TM"/>
</dbReference>
<dbReference type="InterPro" id="IPR038770">
    <property type="entry name" value="Na+/solute_symporter_sf"/>
</dbReference>
<dbReference type="Gene3D" id="3.40.50.720">
    <property type="entry name" value="NAD(P)-binding Rossmann-like Domain"/>
    <property type="match status" value="1"/>
</dbReference>
<feature type="transmembrane region" description="Helical" evidence="7">
    <location>
        <begin position="195"/>
        <end position="217"/>
    </location>
</feature>
<evidence type="ECO:0000256" key="1">
    <source>
        <dbReference type="ARBA" id="ARBA00004141"/>
    </source>
</evidence>
<dbReference type="Pfam" id="PF02080">
    <property type="entry name" value="TrkA_C"/>
    <property type="match status" value="1"/>
</dbReference>
<feature type="transmembrane region" description="Helical" evidence="7">
    <location>
        <begin position="119"/>
        <end position="152"/>
    </location>
</feature>
<name>A0A0W8E1V1_9ZZZZ</name>
<evidence type="ECO:0000256" key="2">
    <source>
        <dbReference type="ARBA" id="ARBA00005551"/>
    </source>
</evidence>
<feature type="transmembrane region" description="Helical" evidence="7">
    <location>
        <begin position="223"/>
        <end position="242"/>
    </location>
</feature>
<keyword evidence="5 7" id="KW-1133">Transmembrane helix</keyword>
<dbReference type="InterPro" id="IPR006037">
    <property type="entry name" value="RCK_C"/>
</dbReference>
<dbReference type="GO" id="GO:1902600">
    <property type="term" value="P:proton transmembrane transport"/>
    <property type="evidence" value="ECO:0007669"/>
    <property type="project" value="InterPro"/>
</dbReference>
<feature type="transmembrane region" description="Helical" evidence="7">
    <location>
        <begin position="164"/>
        <end position="183"/>
    </location>
</feature>
<comment type="similarity">
    <text evidence="2">Belongs to the monovalent cation:proton antiporter 2 (CPA2) transporter (TC 2.A.37) family.</text>
</comment>
<sequence>MTFLVARLTGLSVNQAIFLGFLVSLSSTAIVLKQLGERLEMDTPHGKTALGILIYQDIIVVAMMLVTPLLGVGTAETASLWMVLLKAVVLIGLVIILSIYVLPPVLYQITRTQNRELFMLSIIVICFSIAGLTYSAGLSLALGAFLAGLIIAESEYSHQALASVIPFMDTFTSLFFVSIGMLLSMQTVFAHLGSLIMFTLAILVLKGLVASLAALILGYPLRVAIIVGFTLCQVGEFAFILAQTGIANGLMSNELYQGFLAASILTMILTPFIISAAPRVAAKLCTLPMPERLRSGRYPWTVDLEDDIEQENHLIIIGYGINGRNLSRAALYAGIPYVILELNSETVRQEQENGQPIYYGDATHETVLNHVRVQEARVVVIAISDSAALRRITFMVRKLNPLTHIIVRTRLISDMADLRELGADTVIPEEYETSIEIFSLVLNQYLVPRNEIEEYIDKVRSEGYEMLRTVSLQAREMNILNKSLSDMEVKKIKVKQESDLVGKTLSEADVRKLHGATILAINRGEEYLPNPGAEYVIKADDCLVMIGKPEEIRSAAKMLSSAQK</sequence>
<feature type="domain" description="RCK N-terminal" evidence="8">
    <location>
        <begin position="311"/>
        <end position="428"/>
    </location>
</feature>
<protein>
    <submittedName>
        <fullName evidence="10">Glutathione-regulated potassium-efflux system protein kefc</fullName>
    </submittedName>
</protein>
<dbReference type="InterPro" id="IPR036721">
    <property type="entry name" value="RCK_C_sf"/>
</dbReference>
<keyword evidence="6 7" id="KW-0472">Membrane</keyword>
<dbReference type="EMBL" id="LNQE01001920">
    <property type="protein sequence ID" value="KUG02413.1"/>
    <property type="molecule type" value="Genomic_DNA"/>
</dbReference>
<evidence type="ECO:0000259" key="9">
    <source>
        <dbReference type="PROSITE" id="PS51202"/>
    </source>
</evidence>
<feature type="transmembrane region" description="Helical" evidence="7">
    <location>
        <begin position="52"/>
        <end position="71"/>
    </location>
</feature>
<accession>A0A0W8E1V1</accession>
<dbReference type="Gene3D" id="3.30.70.1450">
    <property type="entry name" value="Regulator of K+ conductance, C-terminal domain"/>
    <property type="match status" value="1"/>
</dbReference>
<evidence type="ECO:0000256" key="7">
    <source>
        <dbReference type="SAM" id="Phobius"/>
    </source>
</evidence>
<dbReference type="GO" id="GO:0015297">
    <property type="term" value="F:antiporter activity"/>
    <property type="evidence" value="ECO:0007669"/>
    <property type="project" value="InterPro"/>
</dbReference>
<evidence type="ECO:0000256" key="4">
    <source>
        <dbReference type="ARBA" id="ARBA00022692"/>
    </source>
</evidence>
<dbReference type="SUPFAM" id="SSF116726">
    <property type="entry name" value="TrkA C-terminal domain-like"/>
    <property type="match status" value="1"/>
</dbReference>
<dbReference type="Pfam" id="PF02254">
    <property type="entry name" value="TrkA_N"/>
    <property type="match status" value="1"/>
</dbReference>
<dbReference type="PANTHER" id="PTHR42751">
    <property type="entry name" value="SODIUM/HYDROGEN EXCHANGER FAMILY/TRKA DOMAIN PROTEIN"/>
    <property type="match status" value="1"/>
</dbReference>
<evidence type="ECO:0000256" key="3">
    <source>
        <dbReference type="ARBA" id="ARBA00022448"/>
    </source>
</evidence>
<feature type="transmembrane region" description="Helical" evidence="7">
    <location>
        <begin position="12"/>
        <end position="32"/>
    </location>
</feature>
<dbReference type="PANTHER" id="PTHR42751:SF3">
    <property type="entry name" value="SODIUM_GLUTAMATE SYMPORTER"/>
    <property type="match status" value="1"/>
</dbReference>
<dbReference type="SUPFAM" id="SSF51735">
    <property type="entry name" value="NAD(P)-binding Rossmann-fold domains"/>
    <property type="match status" value="1"/>
</dbReference>
<organism evidence="10">
    <name type="scientific">hydrocarbon metagenome</name>
    <dbReference type="NCBI Taxonomy" id="938273"/>
    <lineage>
        <taxon>unclassified sequences</taxon>
        <taxon>metagenomes</taxon>
        <taxon>ecological metagenomes</taxon>
    </lineage>
</organism>
<dbReference type="GO" id="GO:0006813">
    <property type="term" value="P:potassium ion transport"/>
    <property type="evidence" value="ECO:0007669"/>
    <property type="project" value="InterPro"/>
</dbReference>
<feature type="transmembrane region" description="Helical" evidence="7">
    <location>
        <begin position="83"/>
        <end position="107"/>
    </location>
</feature>
<dbReference type="InterPro" id="IPR003148">
    <property type="entry name" value="RCK_N"/>
</dbReference>
<evidence type="ECO:0000313" key="10">
    <source>
        <dbReference type="EMBL" id="KUG02413.1"/>
    </source>
</evidence>
<keyword evidence="4 7" id="KW-0812">Transmembrane</keyword>
<dbReference type="Pfam" id="PF00999">
    <property type="entry name" value="Na_H_Exchanger"/>
    <property type="match status" value="1"/>
</dbReference>
<evidence type="ECO:0000256" key="5">
    <source>
        <dbReference type="ARBA" id="ARBA00022989"/>
    </source>
</evidence>